<feature type="transmembrane region" description="Helical" evidence="10">
    <location>
        <begin position="248"/>
        <end position="270"/>
    </location>
</feature>
<dbReference type="WBParaSite" id="PSAMB.scaffold5187size12394.g26051.t1">
    <property type="protein sequence ID" value="PSAMB.scaffold5187size12394.g26051.t1"/>
    <property type="gene ID" value="PSAMB.scaffold5187size12394.g26051"/>
</dbReference>
<feature type="binding site" evidence="7">
    <location>
        <position position="588"/>
    </location>
    <ligand>
        <name>Na(+)</name>
        <dbReference type="ChEBI" id="CHEBI:29101"/>
        <label>1</label>
    </ligand>
</feature>
<feature type="transmembrane region" description="Helical" evidence="10">
    <location>
        <begin position="652"/>
        <end position="669"/>
    </location>
</feature>
<feature type="transmembrane region" description="Helical" evidence="10">
    <location>
        <begin position="755"/>
        <end position="776"/>
    </location>
</feature>
<evidence type="ECO:0000256" key="3">
    <source>
        <dbReference type="ARBA" id="ARBA00022692"/>
    </source>
</evidence>
<feature type="region of interest" description="Disordered" evidence="9">
    <location>
        <begin position="818"/>
        <end position="850"/>
    </location>
</feature>
<evidence type="ECO:0000256" key="10">
    <source>
        <dbReference type="SAM" id="Phobius"/>
    </source>
</evidence>
<feature type="binding site" evidence="7">
    <location>
        <position position="225"/>
    </location>
    <ligand>
        <name>Na(+)</name>
        <dbReference type="ChEBI" id="CHEBI:29101"/>
        <label>1</label>
    </ligand>
</feature>
<dbReference type="SUPFAM" id="SSF161070">
    <property type="entry name" value="SNF-like"/>
    <property type="match status" value="1"/>
</dbReference>
<evidence type="ECO:0000256" key="7">
    <source>
        <dbReference type="PIRSR" id="PIRSR600175-1"/>
    </source>
</evidence>
<feature type="region of interest" description="Disordered" evidence="9">
    <location>
        <begin position="1047"/>
        <end position="1067"/>
    </location>
</feature>
<dbReference type="InterPro" id="IPR000175">
    <property type="entry name" value="Na/ntran_symport"/>
</dbReference>
<dbReference type="PRINTS" id="PR00176">
    <property type="entry name" value="NANEUSMPORT"/>
</dbReference>
<keyword evidence="8" id="KW-1015">Disulfide bond</keyword>
<dbReference type="Pfam" id="PF00209">
    <property type="entry name" value="SNF"/>
    <property type="match status" value="1"/>
</dbReference>
<keyword evidence="7" id="KW-0915">Sodium</keyword>
<dbReference type="Proteomes" id="UP000887566">
    <property type="component" value="Unplaced"/>
</dbReference>
<feature type="disulfide bond" evidence="8">
    <location>
        <begin position="337"/>
        <end position="347"/>
    </location>
</feature>
<feature type="binding site" evidence="7">
    <location>
        <position position="487"/>
    </location>
    <ligand>
        <name>Na(+)</name>
        <dbReference type="ChEBI" id="CHEBI:29101"/>
        <label>1</label>
    </ligand>
</feature>
<keyword evidence="2" id="KW-0813">Transport</keyword>
<feature type="transmembrane region" description="Helical" evidence="10">
    <location>
        <begin position="513"/>
        <end position="538"/>
    </location>
</feature>
<keyword evidence="3 10" id="KW-0812">Transmembrane</keyword>
<dbReference type="GO" id="GO:0015179">
    <property type="term" value="F:L-amino acid transmembrane transporter activity"/>
    <property type="evidence" value="ECO:0007669"/>
    <property type="project" value="TreeGrafter"/>
</dbReference>
<keyword evidence="6 10" id="KW-0472">Membrane</keyword>
<dbReference type="GO" id="GO:0089718">
    <property type="term" value="P:amino acid import across plasma membrane"/>
    <property type="evidence" value="ECO:0007669"/>
    <property type="project" value="TreeGrafter"/>
</dbReference>
<dbReference type="GO" id="GO:0005283">
    <property type="term" value="F:amino acid:sodium symporter activity"/>
    <property type="evidence" value="ECO:0007669"/>
    <property type="project" value="TreeGrafter"/>
</dbReference>
<feature type="transmembrane region" description="Helical" evidence="10">
    <location>
        <begin position="715"/>
        <end position="735"/>
    </location>
</feature>
<keyword evidence="4" id="KW-0769">Symport</keyword>
<evidence type="ECO:0000256" key="1">
    <source>
        <dbReference type="ARBA" id="ARBA00004141"/>
    </source>
</evidence>
<reference evidence="12" key="1">
    <citation type="submission" date="2022-11" db="UniProtKB">
        <authorList>
            <consortium name="WormBaseParasite"/>
        </authorList>
    </citation>
    <scope>IDENTIFICATION</scope>
</reference>
<dbReference type="AlphaFoldDB" id="A0A914WT97"/>
<evidence type="ECO:0000256" key="6">
    <source>
        <dbReference type="ARBA" id="ARBA00023136"/>
    </source>
</evidence>
<name>A0A914WT97_9BILA</name>
<feature type="region of interest" description="Disordered" evidence="9">
    <location>
        <begin position="937"/>
        <end position="979"/>
    </location>
</feature>
<keyword evidence="5 10" id="KW-1133">Transmembrane helix</keyword>
<dbReference type="InterPro" id="IPR037272">
    <property type="entry name" value="SNS_sf"/>
</dbReference>
<accession>A0A914WT97</accession>
<feature type="transmembrane region" description="Helical" evidence="10">
    <location>
        <begin position="291"/>
        <end position="319"/>
    </location>
</feature>
<feature type="compositionally biased region" description="Acidic residues" evidence="9">
    <location>
        <begin position="829"/>
        <end position="842"/>
    </location>
</feature>
<feature type="compositionally biased region" description="Basic and acidic residues" evidence="9">
    <location>
        <begin position="1194"/>
        <end position="1205"/>
    </location>
</feature>
<feature type="transmembrane region" description="Helical" evidence="10">
    <location>
        <begin position="440"/>
        <end position="464"/>
    </location>
</feature>
<feature type="binding site" evidence="7">
    <location>
        <position position="519"/>
    </location>
    <ligand>
        <name>Na(+)</name>
        <dbReference type="ChEBI" id="CHEBI:29101"/>
        <label>1</label>
    </ligand>
</feature>
<dbReference type="GO" id="GO:0046872">
    <property type="term" value="F:metal ion binding"/>
    <property type="evidence" value="ECO:0007669"/>
    <property type="project" value="UniProtKB-KW"/>
</dbReference>
<feature type="compositionally biased region" description="Low complexity" evidence="9">
    <location>
        <begin position="937"/>
        <end position="961"/>
    </location>
</feature>
<feature type="transmembrane region" description="Helical" evidence="10">
    <location>
        <begin position="573"/>
        <end position="595"/>
    </location>
</feature>
<dbReference type="PANTHER" id="PTHR11616:SF324">
    <property type="entry name" value="SODIUM-DEPENDENT TRANSPORTER SNF-12"/>
    <property type="match status" value="1"/>
</dbReference>
<dbReference type="GO" id="GO:0005886">
    <property type="term" value="C:plasma membrane"/>
    <property type="evidence" value="ECO:0007669"/>
    <property type="project" value="TreeGrafter"/>
</dbReference>
<evidence type="ECO:0000256" key="8">
    <source>
        <dbReference type="PIRSR" id="PIRSR600175-2"/>
    </source>
</evidence>
<keyword evidence="7" id="KW-0479">Metal-binding</keyword>
<feature type="binding site" evidence="7">
    <location>
        <position position="232"/>
    </location>
    <ligand>
        <name>Na(+)</name>
        <dbReference type="ChEBI" id="CHEBI:29101"/>
        <label>1</label>
    </ligand>
</feature>
<evidence type="ECO:0000256" key="4">
    <source>
        <dbReference type="ARBA" id="ARBA00022847"/>
    </source>
</evidence>
<feature type="binding site" evidence="7">
    <location>
        <position position="228"/>
    </location>
    <ligand>
        <name>Na(+)</name>
        <dbReference type="ChEBI" id="CHEBI:29101"/>
        <label>1</label>
    </ligand>
</feature>
<dbReference type="PANTHER" id="PTHR11616">
    <property type="entry name" value="SODIUM/CHLORIDE DEPENDENT TRANSPORTER"/>
    <property type="match status" value="1"/>
</dbReference>
<feature type="transmembrane region" description="Helical" evidence="10">
    <location>
        <begin position="406"/>
        <end position="433"/>
    </location>
</feature>
<feature type="transmembrane region" description="Helical" evidence="10">
    <location>
        <begin position="217"/>
        <end position="236"/>
    </location>
</feature>
<evidence type="ECO:0000256" key="9">
    <source>
        <dbReference type="SAM" id="MobiDB-lite"/>
    </source>
</evidence>
<evidence type="ECO:0000256" key="2">
    <source>
        <dbReference type="ARBA" id="ARBA00022448"/>
    </source>
</evidence>
<keyword evidence="11" id="KW-1185">Reference proteome</keyword>
<feature type="transmembrane region" description="Helical" evidence="10">
    <location>
        <begin position="484"/>
        <end position="501"/>
    </location>
</feature>
<dbReference type="CDD" id="cd10324">
    <property type="entry name" value="SLC6sbd"/>
    <property type="match status" value="1"/>
</dbReference>
<evidence type="ECO:0000313" key="11">
    <source>
        <dbReference type="Proteomes" id="UP000887566"/>
    </source>
</evidence>
<evidence type="ECO:0000256" key="5">
    <source>
        <dbReference type="ARBA" id="ARBA00022989"/>
    </source>
</evidence>
<feature type="transmembrane region" description="Helical" evidence="10">
    <location>
        <begin position="616"/>
        <end position="640"/>
    </location>
</feature>
<dbReference type="PROSITE" id="PS50267">
    <property type="entry name" value="NA_NEUROTRAN_SYMP_3"/>
    <property type="match status" value="1"/>
</dbReference>
<evidence type="ECO:0000313" key="12">
    <source>
        <dbReference type="WBParaSite" id="PSAMB.scaffold5187size12394.g26051.t1"/>
    </source>
</evidence>
<proteinExistence type="predicted"/>
<feature type="compositionally biased region" description="Low complexity" evidence="9">
    <location>
        <begin position="1053"/>
        <end position="1067"/>
    </location>
</feature>
<organism evidence="11 12">
    <name type="scientific">Plectus sambesii</name>
    <dbReference type="NCBI Taxonomy" id="2011161"/>
    <lineage>
        <taxon>Eukaryota</taxon>
        <taxon>Metazoa</taxon>
        <taxon>Ecdysozoa</taxon>
        <taxon>Nematoda</taxon>
        <taxon>Chromadorea</taxon>
        <taxon>Plectida</taxon>
        <taxon>Plectina</taxon>
        <taxon>Plectoidea</taxon>
        <taxon>Plectidae</taxon>
        <taxon>Plectus</taxon>
    </lineage>
</organism>
<feature type="region of interest" description="Disordered" evidence="9">
    <location>
        <begin position="1132"/>
        <end position="1205"/>
    </location>
</feature>
<sequence length="1205" mass="132774">MVVDALNGVAMIESTFGEVTDWRLVLRRQLVLMVERNAEHSSWAETNNDDVVLSRTSDMSRLQDEFRRLLIESPTAALEMQSDIIKLQNETDDIIKRHIQADQRRKFATKTELLTPAAIAMNMESASVARSSMSLLTSASSSGSCDPSAVGAASILNSEFPISLESDERKKSLNSYRTSNLMKIVNLFTFRQQWLNRLIQGKQGNDKEYRDLWSTQVEFFLSCLGFMVGVGNIWRFPSKVYLHGGGAFLIPYFVCLIGLGLPIVYLHLCLGQYSGLSASGVFTKMMPLASGIGWTLVVGAVPLCIYYNMTVAWGLYYFWYSLSGFLVPDGTLPWATCAPEWVAKHNCCDLRGNKSCFENKLSMTSTEAFFHFQVLHRTPVINVTTDIFNNTETVTHAELGPLQGQIVLALAVAWILTFFCVSNGIGSIGWAVYFTTTVPYLLLIILLFRGLSLDGASAGVHFFWKPDLEQIWRSEVWTSAAEQAFYSLGIDAGPLITMASYSRFRNNIYRDAWLLVAINTMTSLLCGTVLFSFVGFLAHEQGKNINELLRHDSLYLAFTAYPAVTSYMEFGPLWAAVFFGMVVLSAIDAEFAWIEMIAASFMEKAGARGSKFERKIIIALCIFSFICGLPFCTRGGIYIFHSIENFSGNWGAFTLTLGEIIVVSYVYGVDNFMKDVSRMQHPISINTQLVEPSQPMSPIIWLRRLKNFFGSTGSYIKWSWLIFSPLILVCLLVASVSSYQRVKFSDHTLPFGYELTAWILMIGPLIIVPSAAIYFYQYAKSSGKPISWLYDSTEWRNIKTPEVLSDYNIKAVTEHRNVPRAAIGNQEDSSTDDSSLEEDEADPPTWHSSLHSAASFKPSLRLRSISGYTSSAGDVSSIHQSELPILSPLQSNRSLASSNHTSDSRNFNNFNANFNNRAIPKFYNNLSFVDSSNSNFSSTSNASVSGNTNSRRNSRQSGNSGILRPAAIRPYTRNPRSLSRPSAIFSLSTSSAVGRRIAVSNNNSINSNSPSNTGSNSIGSISGNGISSILHNISNKSQTLTVPNWQEAPTSRLSTPPSATNASSSLSLPSPLSLFGAPPQGALPQGALSSDSVLLKARQRSIPDGSSNAPELRQTGAANAVLLTSAFGQPPPMLNGVRDAGANNKNQLPHQPEVSVLFDNQSEENDTEESSGRDGEDQDDEVPQVFQNSDDSELSEKVTKSLDSD</sequence>
<comment type="subcellular location">
    <subcellularLocation>
        <location evidence="1">Membrane</location>
        <topology evidence="1">Multi-pass membrane protein</topology>
    </subcellularLocation>
</comment>
<protein>
    <submittedName>
        <fullName evidence="12">Transporter</fullName>
    </submittedName>
</protein>